<dbReference type="InterPro" id="IPR050950">
    <property type="entry name" value="HTH-type_LysR_regulators"/>
</dbReference>
<proteinExistence type="inferred from homology"/>
<keyword evidence="4" id="KW-0804">Transcription</keyword>
<dbReference type="InterPro" id="IPR036388">
    <property type="entry name" value="WH-like_DNA-bd_sf"/>
</dbReference>
<accession>Q0G5F4</accession>
<dbReference type="eggNOG" id="COG0583">
    <property type="taxonomic scope" value="Bacteria"/>
</dbReference>
<organism evidence="6 7">
    <name type="scientific">Fulvimarina pelagi HTCC2506</name>
    <dbReference type="NCBI Taxonomy" id="314231"/>
    <lineage>
        <taxon>Bacteria</taxon>
        <taxon>Pseudomonadati</taxon>
        <taxon>Pseudomonadota</taxon>
        <taxon>Alphaproteobacteria</taxon>
        <taxon>Hyphomicrobiales</taxon>
        <taxon>Aurantimonadaceae</taxon>
        <taxon>Fulvimarina</taxon>
    </lineage>
</organism>
<dbReference type="Gene3D" id="1.10.10.10">
    <property type="entry name" value="Winged helix-like DNA-binding domain superfamily/Winged helix DNA-binding domain"/>
    <property type="match status" value="1"/>
</dbReference>
<dbReference type="EMBL" id="AATP01000001">
    <property type="protein sequence ID" value="EAU43110.1"/>
    <property type="molecule type" value="Genomic_DNA"/>
</dbReference>
<dbReference type="SUPFAM" id="SSF53850">
    <property type="entry name" value="Periplasmic binding protein-like II"/>
    <property type="match status" value="1"/>
</dbReference>
<dbReference type="Proteomes" id="UP000004310">
    <property type="component" value="Unassembled WGS sequence"/>
</dbReference>
<dbReference type="Gene3D" id="3.40.190.290">
    <property type="match status" value="1"/>
</dbReference>
<evidence type="ECO:0000256" key="4">
    <source>
        <dbReference type="ARBA" id="ARBA00023163"/>
    </source>
</evidence>
<dbReference type="InterPro" id="IPR036390">
    <property type="entry name" value="WH_DNA-bd_sf"/>
</dbReference>
<dbReference type="GO" id="GO:0005829">
    <property type="term" value="C:cytosol"/>
    <property type="evidence" value="ECO:0007669"/>
    <property type="project" value="TreeGrafter"/>
</dbReference>
<dbReference type="PROSITE" id="PS50931">
    <property type="entry name" value="HTH_LYSR"/>
    <property type="match status" value="1"/>
</dbReference>
<evidence type="ECO:0000256" key="1">
    <source>
        <dbReference type="ARBA" id="ARBA00009437"/>
    </source>
</evidence>
<dbReference type="RefSeq" id="WP_007067084.1">
    <property type="nucleotide sequence ID" value="NZ_DS022272.1"/>
</dbReference>
<evidence type="ECO:0000313" key="7">
    <source>
        <dbReference type="Proteomes" id="UP000004310"/>
    </source>
</evidence>
<gene>
    <name evidence="6" type="ORF">FP2506_09711</name>
</gene>
<dbReference type="FunFam" id="1.10.10.10:FF:000001">
    <property type="entry name" value="LysR family transcriptional regulator"/>
    <property type="match status" value="1"/>
</dbReference>
<dbReference type="Pfam" id="PF03466">
    <property type="entry name" value="LysR_substrate"/>
    <property type="match status" value="1"/>
</dbReference>
<dbReference type="PANTHER" id="PTHR30419">
    <property type="entry name" value="HTH-TYPE TRANSCRIPTIONAL REGULATOR YBHD"/>
    <property type="match status" value="1"/>
</dbReference>
<protein>
    <submittedName>
        <fullName evidence="6">Transcriptional regulator</fullName>
    </submittedName>
</protein>
<dbReference type="Pfam" id="PF00126">
    <property type="entry name" value="HTH_1"/>
    <property type="match status" value="1"/>
</dbReference>
<dbReference type="InterPro" id="IPR005119">
    <property type="entry name" value="LysR_subst-bd"/>
</dbReference>
<sequence>MIDKLEYLIMLSHERHFGRAAEKLGITQPTLSAGIRHLEERLGVTLVNRGSRYKGMTSEGERVLAWARKITDDVRTMREEVRSVRRGLTGHLRIGAVPTALSLVARLTTPFRERHPDVTFDVASMSSVDLLSAVEDFEVDVGLTYLEDDRVRRVDYKALYEERYSLVTTVGSPLSEREEVTWDEASRVPLCLLSPTMQNRQILNRHLGEKDRHFETVMESNSMLAILSQVRMAGLATIMPHHATVMLGLAPPMVSIPLVEPTVSYPIGLVTARRDLRPPIVAAFWNEATIRSDEAV</sequence>
<evidence type="ECO:0000256" key="2">
    <source>
        <dbReference type="ARBA" id="ARBA00023015"/>
    </source>
</evidence>
<evidence type="ECO:0000259" key="5">
    <source>
        <dbReference type="PROSITE" id="PS50931"/>
    </source>
</evidence>
<dbReference type="PRINTS" id="PR00039">
    <property type="entry name" value="HTHLYSR"/>
</dbReference>
<dbReference type="STRING" id="217511.GCA_001463845_00705"/>
<dbReference type="AlphaFoldDB" id="Q0G5F4"/>
<comment type="similarity">
    <text evidence="1">Belongs to the LysR transcriptional regulatory family.</text>
</comment>
<evidence type="ECO:0000256" key="3">
    <source>
        <dbReference type="ARBA" id="ARBA00023125"/>
    </source>
</evidence>
<keyword evidence="7" id="KW-1185">Reference proteome</keyword>
<dbReference type="PANTHER" id="PTHR30419:SF31">
    <property type="entry name" value="BLR3139 PROTEIN"/>
    <property type="match status" value="1"/>
</dbReference>
<comment type="caution">
    <text evidence="6">The sequence shown here is derived from an EMBL/GenBank/DDBJ whole genome shotgun (WGS) entry which is preliminary data.</text>
</comment>
<dbReference type="HOGENOM" id="CLU_039613_6_2_5"/>
<feature type="domain" description="HTH lysR-type" evidence="5">
    <location>
        <begin position="1"/>
        <end position="57"/>
    </location>
</feature>
<name>Q0G5F4_9HYPH</name>
<reference evidence="6 7" key="1">
    <citation type="journal article" date="2010" name="J. Bacteriol.">
        <title>Genome sequence of Fulvimarina pelagi HTCC2506T, a Mn(II)-oxidizing alphaproteobacterium possessing an aerobic anoxygenic photosynthetic gene cluster and Xanthorhodopsin.</title>
        <authorList>
            <person name="Kang I."/>
            <person name="Oh H.M."/>
            <person name="Lim S.I."/>
            <person name="Ferriera S."/>
            <person name="Giovannoni S.J."/>
            <person name="Cho J.C."/>
        </authorList>
    </citation>
    <scope>NUCLEOTIDE SEQUENCE [LARGE SCALE GENOMIC DNA]</scope>
    <source>
        <strain evidence="6 7">HTCC2506</strain>
    </source>
</reference>
<dbReference type="GO" id="GO:0003700">
    <property type="term" value="F:DNA-binding transcription factor activity"/>
    <property type="evidence" value="ECO:0007669"/>
    <property type="project" value="InterPro"/>
</dbReference>
<dbReference type="SUPFAM" id="SSF46785">
    <property type="entry name" value="Winged helix' DNA-binding domain"/>
    <property type="match status" value="1"/>
</dbReference>
<evidence type="ECO:0000313" key="6">
    <source>
        <dbReference type="EMBL" id="EAU43110.1"/>
    </source>
</evidence>
<dbReference type="GO" id="GO:0003677">
    <property type="term" value="F:DNA binding"/>
    <property type="evidence" value="ECO:0007669"/>
    <property type="project" value="UniProtKB-KW"/>
</dbReference>
<keyword evidence="3" id="KW-0238">DNA-binding</keyword>
<keyword evidence="2" id="KW-0805">Transcription regulation</keyword>
<dbReference type="InterPro" id="IPR000847">
    <property type="entry name" value="LysR_HTH_N"/>
</dbReference>
<dbReference type="CDD" id="cd05466">
    <property type="entry name" value="PBP2_LTTR_substrate"/>
    <property type="match status" value="1"/>
</dbReference>